<proteinExistence type="predicted"/>
<organism evidence="2 3">
    <name type="scientific">Paramuricea clavata</name>
    <name type="common">Red gorgonian</name>
    <name type="synonym">Violescent sea-whip</name>
    <dbReference type="NCBI Taxonomy" id="317549"/>
    <lineage>
        <taxon>Eukaryota</taxon>
        <taxon>Metazoa</taxon>
        <taxon>Cnidaria</taxon>
        <taxon>Anthozoa</taxon>
        <taxon>Octocorallia</taxon>
        <taxon>Malacalcyonacea</taxon>
        <taxon>Plexauridae</taxon>
        <taxon>Paramuricea</taxon>
    </lineage>
</organism>
<keyword evidence="3" id="KW-1185">Reference proteome</keyword>
<dbReference type="EMBL" id="CACRXK020013632">
    <property type="protein sequence ID" value="CAB4025486.1"/>
    <property type="molecule type" value="Genomic_DNA"/>
</dbReference>
<name>A0A6S7J119_PARCT</name>
<accession>A0A6S7J119</accession>
<feature type="region of interest" description="Disordered" evidence="1">
    <location>
        <begin position="1"/>
        <end position="70"/>
    </location>
</feature>
<sequence>MSSSDEYENTSDHEPDVESEQIGGKSSKVSNEQKFLQYFQTASKELSDGGNDPQVPKHVKNVQPGTNKKRVQQDPHFCLVCNKTICRGNQASKERHAASNHKNDPGFNLSKSIVPINHQAAVAAKRKKEDNTLCESEDTEEVMEIENSSDNSSSGNVSLVQVTTTQFGSKRPIQSTLNFTSEENSKQASRVCGDDISVIHNKIDKLLERMEITPSENKFMYNGETEAAVKILKESSCLSDIHGSGFNFYPDTFGGGTVRCEACFEMICDSSPALLDKDPLQVQRKMEKPPGNTLGAGLMIQKERVEKLMTGGNQPWYSFKNMMLEHASCTTRNGGNAHYRALIARKRRRVIKERSMDVLCSQLKSALPTVKIKAASLHYENVIGLVHSCGLDVGNLGHGRIQMKAMVQAFECYLHKRTRDLLTTPLPSTGLPPPHFGTTSDKSTPIHVSNHAIMILAMVIGMKTAIPSMLRLCTHFLKQALKEGQLTN</sequence>
<reference evidence="2" key="1">
    <citation type="submission" date="2020-04" db="EMBL/GenBank/DDBJ databases">
        <authorList>
            <person name="Alioto T."/>
            <person name="Alioto T."/>
            <person name="Gomez Garrido J."/>
        </authorList>
    </citation>
    <scope>NUCLEOTIDE SEQUENCE</scope>
    <source>
        <strain evidence="2">A484AB</strain>
    </source>
</reference>
<evidence type="ECO:0000256" key="1">
    <source>
        <dbReference type="SAM" id="MobiDB-lite"/>
    </source>
</evidence>
<comment type="caution">
    <text evidence="2">The sequence shown here is derived from an EMBL/GenBank/DDBJ whole genome shotgun (WGS) entry which is preliminary data.</text>
</comment>
<evidence type="ECO:0000313" key="3">
    <source>
        <dbReference type="Proteomes" id="UP001152795"/>
    </source>
</evidence>
<feature type="compositionally biased region" description="Polar residues" evidence="1">
    <location>
        <begin position="27"/>
        <end position="44"/>
    </location>
</feature>
<dbReference type="AlphaFoldDB" id="A0A6S7J119"/>
<dbReference type="Proteomes" id="UP001152795">
    <property type="component" value="Unassembled WGS sequence"/>
</dbReference>
<evidence type="ECO:0000313" key="2">
    <source>
        <dbReference type="EMBL" id="CAB4025486.1"/>
    </source>
</evidence>
<protein>
    <submittedName>
        <fullName evidence="2">Uncharacterized protein</fullName>
    </submittedName>
</protein>
<gene>
    <name evidence="2" type="ORF">PACLA_8A041893</name>
</gene>